<gene>
    <name evidence="1" type="ORF">SAMN05421749_11322</name>
</gene>
<dbReference type="RefSeq" id="WP_092621694.1">
    <property type="nucleotide sequence ID" value="NZ_FMYK01000013.1"/>
</dbReference>
<name>A0A1G6P896_9GAMM</name>
<dbReference type="OrthoDB" id="6696190at2"/>
<reference evidence="2" key="1">
    <citation type="submission" date="2016-09" db="EMBL/GenBank/DDBJ databases">
        <authorList>
            <person name="Varghese N."/>
            <person name="Submissions S."/>
        </authorList>
    </citation>
    <scope>NUCLEOTIDE SEQUENCE [LARGE SCALE GENOMIC DNA]</scope>
    <source>
        <strain evidence="2">ANC 3699</strain>
    </source>
</reference>
<accession>A0A1G6P896</accession>
<dbReference type="Proteomes" id="UP000242317">
    <property type="component" value="Unassembled WGS sequence"/>
</dbReference>
<keyword evidence="2" id="KW-1185">Reference proteome</keyword>
<protein>
    <submittedName>
        <fullName evidence="1">Uncharacterized protein</fullName>
    </submittedName>
</protein>
<dbReference type="EMBL" id="FMYK01000013">
    <property type="protein sequence ID" value="SDC76490.1"/>
    <property type="molecule type" value="Genomic_DNA"/>
</dbReference>
<organism evidence="1 2">
    <name type="scientific">Acinetobacter marinus</name>
    <dbReference type="NCBI Taxonomy" id="281375"/>
    <lineage>
        <taxon>Bacteria</taxon>
        <taxon>Pseudomonadati</taxon>
        <taxon>Pseudomonadota</taxon>
        <taxon>Gammaproteobacteria</taxon>
        <taxon>Moraxellales</taxon>
        <taxon>Moraxellaceae</taxon>
        <taxon>Acinetobacter</taxon>
    </lineage>
</organism>
<evidence type="ECO:0000313" key="2">
    <source>
        <dbReference type="Proteomes" id="UP000242317"/>
    </source>
</evidence>
<evidence type="ECO:0000313" key="1">
    <source>
        <dbReference type="EMBL" id="SDC76490.1"/>
    </source>
</evidence>
<dbReference type="AlphaFoldDB" id="A0A1G6P896"/>
<sequence>MRRIINNHDFNSVFGKPKTTKTRLWHKTEVFVHPEFLGIYHCYFEIFKALKTDLSLLHTSSDLIVFEDPHSNCYYITNLFHWYLYYKNKPPKYINLRIYNHPNNNLINELKKITSHEFIKFISNFQFNIDLINPNRLLNLINKHISPELILEHNKCHSFKLHSKMSMDLLAKELSFNRNQLNYRLHKLKQERNDVLIELELSSPLIYQLLNDPNFELNAEQLWSLK</sequence>
<proteinExistence type="predicted"/>